<dbReference type="Proteomes" id="UP000014680">
    <property type="component" value="Unassembled WGS sequence"/>
</dbReference>
<dbReference type="InterPro" id="IPR032675">
    <property type="entry name" value="LRR_dom_sf"/>
</dbReference>
<protein>
    <submittedName>
        <fullName evidence="1">Carmil, putative</fullName>
    </submittedName>
</protein>
<dbReference type="GeneID" id="14894165"/>
<sequence length="730" mass="83607">MGNDVSQIEKYYDKNSPNPNLGYPKFGDSVRWKGVLKVIEKKKGKDALVVVTKHRIYFFNPKEFKAPVYQSHLFDIVEISIPSNSKIVLTFSIKNGKKTKTAEFNEQSALEMVRAIRTALRDTTNNTQEVSLLKVTDFNNITKPNEEFTLSPSSAMVEAYLSECSHYNETPSINHMYYLQRLSVDKDFAFDFSKVPGVCDDKSPLNFSLARAFNALSYTNCFTEIKLRNVKVKELDKALAFFLRRNEYIKVLEVVDCSSKLDVSQFSEELQMSPVQILNFHGTQIVKGEMLGLVIGKRVYKLTKIDLGNCGISKVGEMLRGMMMSDTVLKHLKAMDVSNNSTNDDTSEQLVLFAEKLSTIQSSIEYLNVANMAVPLDRYMPFMKPLQLKFLNISGNRFTKLDKAMELISYFQNNESLKQICMSEMKFATDHIVPVLSPIANNEHLVEISLDLKNNNFGLDGGIELYKIFPSFKNVKKLDLSGNKLKGKAMVRILVFMEKFEKMETLYIGDNQMSGKELEEFLTDLTSFVDTHKNLKTLKIDGICEKFDDAFNGFLYAMERNNTLLALDISDNELNDSATIPLGELLMHNKTMIALNFDGNEFTGEGFLALRYAMEYNDVLSFVEYPSKMYKKVAKNLSNVELLERFQDSFYNFFNKVKTNKANNCFADVHIFNIINSYRLQMGMPELVDTEKEPKLIGKEIVKTVEFDYQMPEQFQCFEELKKDPSIYYS</sequence>
<keyword evidence="2" id="KW-1185">Reference proteome</keyword>
<dbReference type="Pfam" id="PF13516">
    <property type="entry name" value="LRR_6"/>
    <property type="match status" value="1"/>
</dbReference>
<dbReference type="InterPro" id="IPR001611">
    <property type="entry name" value="Leu-rich_rpt"/>
</dbReference>
<dbReference type="GO" id="GO:0016477">
    <property type="term" value="P:cell migration"/>
    <property type="evidence" value="ECO:0007669"/>
    <property type="project" value="TreeGrafter"/>
</dbReference>
<name>A0A0A1UGU5_ENTIV</name>
<dbReference type="RefSeq" id="XP_004261940.1">
    <property type="nucleotide sequence ID" value="XM_004261892.1"/>
</dbReference>
<evidence type="ECO:0000313" key="1">
    <source>
        <dbReference type="EMBL" id="ELP95169.1"/>
    </source>
</evidence>
<dbReference type="GO" id="GO:0030027">
    <property type="term" value="C:lamellipodium"/>
    <property type="evidence" value="ECO:0007669"/>
    <property type="project" value="TreeGrafter"/>
</dbReference>
<reference evidence="1 2" key="1">
    <citation type="submission" date="2012-10" db="EMBL/GenBank/DDBJ databases">
        <authorList>
            <person name="Zafar N."/>
            <person name="Inman J."/>
            <person name="Hall N."/>
            <person name="Lorenzi H."/>
            <person name="Caler E."/>
        </authorList>
    </citation>
    <scope>NUCLEOTIDE SEQUENCE [LARGE SCALE GENOMIC DNA]</scope>
    <source>
        <strain evidence="1 2">IP1</strain>
    </source>
</reference>
<dbReference type="InterPro" id="IPR051279">
    <property type="entry name" value="PP1-Reg/Actin-Interact_Protein"/>
</dbReference>
<dbReference type="KEGG" id="eiv:EIN_429250"/>
<proteinExistence type="predicted"/>
<accession>A0A0A1UGU5</accession>
<organism evidence="1 2">
    <name type="scientific">Entamoeba invadens IP1</name>
    <dbReference type="NCBI Taxonomy" id="370355"/>
    <lineage>
        <taxon>Eukaryota</taxon>
        <taxon>Amoebozoa</taxon>
        <taxon>Evosea</taxon>
        <taxon>Archamoebae</taxon>
        <taxon>Mastigamoebida</taxon>
        <taxon>Entamoebidae</taxon>
        <taxon>Entamoeba</taxon>
    </lineage>
</organism>
<gene>
    <name evidence="1" type="ORF">EIN_429250</name>
</gene>
<dbReference type="SUPFAM" id="SSF52047">
    <property type="entry name" value="RNI-like"/>
    <property type="match status" value="1"/>
</dbReference>
<dbReference type="OrthoDB" id="76105at2759"/>
<evidence type="ECO:0000313" key="2">
    <source>
        <dbReference type="Proteomes" id="UP000014680"/>
    </source>
</evidence>
<dbReference type="EMBL" id="KB206168">
    <property type="protein sequence ID" value="ELP95169.1"/>
    <property type="molecule type" value="Genomic_DNA"/>
</dbReference>
<dbReference type="AlphaFoldDB" id="A0A0A1UGU5"/>
<dbReference type="PANTHER" id="PTHR24112">
    <property type="entry name" value="LEUCINE-RICH REPEAT, ISOFORM F-RELATED"/>
    <property type="match status" value="1"/>
</dbReference>
<dbReference type="GO" id="GO:0005886">
    <property type="term" value="C:plasma membrane"/>
    <property type="evidence" value="ECO:0007669"/>
    <property type="project" value="TreeGrafter"/>
</dbReference>
<dbReference type="VEuPathDB" id="AmoebaDB:EIN_429250"/>
<dbReference type="PANTHER" id="PTHR24112:SF66">
    <property type="entry name" value="LEUCINE-RICH REPEAT, ISOFORM F"/>
    <property type="match status" value="1"/>
</dbReference>
<dbReference type="OMA" id="FLYICNT"/>
<dbReference type="GO" id="GO:0034315">
    <property type="term" value="P:regulation of Arp2/3 complex-mediated actin nucleation"/>
    <property type="evidence" value="ECO:0007669"/>
    <property type="project" value="TreeGrafter"/>
</dbReference>
<dbReference type="Gene3D" id="3.80.10.10">
    <property type="entry name" value="Ribonuclease Inhibitor"/>
    <property type="match status" value="1"/>
</dbReference>